<name>A0ABS4UBL5_9ACTN</name>
<dbReference type="EMBL" id="JAGINT010000001">
    <property type="protein sequence ID" value="MBP2348990.1"/>
    <property type="molecule type" value="Genomic_DNA"/>
</dbReference>
<reference evidence="2 3" key="1">
    <citation type="submission" date="2021-03" db="EMBL/GenBank/DDBJ databases">
        <title>Sequencing the genomes of 1000 actinobacteria strains.</title>
        <authorList>
            <person name="Klenk H.-P."/>
        </authorList>
    </citation>
    <scope>NUCLEOTIDE SEQUENCE [LARGE SCALE GENOMIC DNA]</scope>
    <source>
        <strain evidence="2 3">DSM 18824</strain>
    </source>
</reference>
<keyword evidence="3" id="KW-1185">Reference proteome</keyword>
<evidence type="ECO:0000313" key="3">
    <source>
        <dbReference type="Proteomes" id="UP000755585"/>
    </source>
</evidence>
<feature type="compositionally biased region" description="Basic residues" evidence="1">
    <location>
        <begin position="1"/>
        <end position="11"/>
    </location>
</feature>
<dbReference type="Proteomes" id="UP000755585">
    <property type="component" value="Unassembled WGS sequence"/>
</dbReference>
<organism evidence="2 3">
    <name type="scientific">Kribbella aluminosa</name>
    <dbReference type="NCBI Taxonomy" id="416017"/>
    <lineage>
        <taxon>Bacteria</taxon>
        <taxon>Bacillati</taxon>
        <taxon>Actinomycetota</taxon>
        <taxon>Actinomycetes</taxon>
        <taxon>Propionibacteriales</taxon>
        <taxon>Kribbellaceae</taxon>
        <taxon>Kribbella</taxon>
    </lineage>
</organism>
<protein>
    <submittedName>
        <fullName evidence="2">Uncharacterized protein</fullName>
    </submittedName>
</protein>
<proteinExistence type="predicted"/>
<dbReference type="RefSeq" id="WP_209692227.1">
    <property type="nucleotide sequence ID" value="NZ_BAAAVU010000028.1"/>
</dbReference>
<evidence type="ECO:0000256" key="1">
    <source>
        <dbReference type="SAM" id="MobiDB-lite"/>
    </source>
</evidence>
<comment type="caution">
    <text evidence="2">The sequence shown here is derived from an EMBL/GenBank/DDBJ whole genome shotgun (WGS) entry which is preliminary data.</text>
</comment>
<accession>A0ABS4UBL5</accession>
<gene>
    <name evidence="2" type="ORF">JOF29_000073</name>
</gene>
<sequence>MSKKPHKKKVGNRAASKPATRTPRSPGEPRGQQQNVAGVPAAFARRSPQPAHTAEVAMLTRLPTKATTADVTRQATGADRSRDTLTVSGISVARRT</sequence>
<evidence type="ECO:0000313" key="2">
    <source>
        <dbReference type="EMBL" id="MBP2348990.1"/>
    </source>
</evidence>
<feature type="region of interest" description="Disordered" evidence="1">
    <location>
        <begin position="1"/>
        <end position="53"/>
    </location>
</feature>